<dbReference type="EMBL" id="JASCZI010152622">
    <property type="protein sequence ID" value="MED6176432.1"/>
    <property type="molecule type" value="Genomic_DNA"/>
</dbReference>
<accession>A0ABU6VSS1</accession>
<evidence type="ECO:0000313" key="2">
    <source>
        <dbReference type="Proteomes" id="UP001341840"/>
    </source>
</evidence>
<keyword evidence="2" id="KW-1185">Reference proteome</keyword>
<sequence>FVHRNLVISGIGIHEGKVRVVDAHPPLPIGFLHEDDVGYPSGIGQFSDKSCFEECFRLLLYLESPFVGHAPFLLSNESVIWVHSEGVRHDRWINSRHIRRSEGKQVVVFP</sequence>
<gene>
    <name evidence="1" type="ORF">PIB30_088183</name>
</gene>
<comment type="caution">
    <text evidence="1">The sequence shown here is derived from an EMBL/GenBank/DDBJ whole genome shotgun (WGS) entry which is preliminary data.</text>
</comment>
<proteinExistence type="predicted"/>
<protein>
    <submittedName>
        <fullName evidence="1">Uncharacterized protein</fullName>
    </submittedName>
</protein>
<name>A0ABU6VSS1_9FABA</name>
<evidence type="ECO:0000313" key="1">
    <source>
        <dbReference type="EMBL" id="MED6176432.1"/>
    </source>
</evidence>
<organism evidence="1 2">
    <name type="scientific">Stylosanthes scabra</name>
    <dbReference type="NCBI Taxonomy" id="79078"/>
    <lineage>
        <taxon>Eukaryota</taxon>
        <taxon>Viridiplantae</taxon>
        <taxon>Streptophyta</taxon>
        <taxon>Embryophyta</taxon>
        <taxon>Tracheophyta</taxon>
        <taxon>Spermatophyta</taxon>
        <taxon>Magnoliopsida</taxon>
        <taxon>eudicotyledons</taxon>
        <taxon>Gunneridae</taxon>
        <taxon>Pentapetalae</taxon>
        <taxon>rosids</taxon>
        <taxon>fabids</taxon>
        <taxon>Fabales</taxon>
        <taxon>Fabaceae</taxon>
        <taxon>Papilionoideae</taxon>
        <taxon>50 kb inversion clade</taxon>
        <taxon>dalbergioids sensu lato</taxon>
        <taxon>Dalbergieae</taxon>
        <taxon>Pterocarpus clade</taxon>
        <taxon>Stylosanthes</taxon>
    </lineage>
</organism>
<feature type="non-terminal residue" evidence="1">
    <location>
        <position position="1"/>
    </location>
</feature>
<dbReference type="Proteomes" id="UP001341840">
    <property type="component" value="Unassembled WGS sequence"/>
</dbReference>
<reference evidence="1 2" key="1">
    <citation type="journal article" date="2023" name="Plants (Basel)">
        <title>Bridging the Gap: Combining Genomics and Transcriptomics Approaches to Understand Stylosanthes scabra, an Orphan Legume from the Brazilian Caatinga.</title>
        <authorList>
            <person name="Ferreira-Neto J.R.C."/>
            <person name="da Silva M.D."/>
            <person name="Binneck E."/>
            <person name="de Melo N.F."/>
            <person name="da Silva R.H."/>
            <person name="de Melo A.L.T.M."/>
            <person name="Pandolfi V."/>
            <person name="Bustamante F.O."/>
            <person name="Brasileiro-Vidal A.C."/>
            <person name="Benko-Iseppon A.M."/>
        </authorList>
    </citation>
    <scope>NUCLEOTIDE SEQUENCE [LARGE SCALE GENOMIC DNA]</scope>
    <source>
        <tissue evidence="1">Leaves</tissue>
    </source>
</reference>